<keyword evidence="3" id="KW-1185">Reference proteome</keyword>
<dbReference type="OrthoDB" id="5812210at2759"/>
<evidence type="ECO:0000313" key="2">
    <source>
        <dbReference type="EMBL" id="TKR76483.1"/>
    </source>
</evidence>
<feature type="compositionally biased region" description="Polar residues" evidence="1">
    <location>
        <begin position="27"/>
        <end position="40"/>
    </location>
</feature>
<dbReference type="AlphaFoldDB" id="A0A4U5N2W7"/>
<comment type="caution">
    <text evidence="2">The sequence shown here is derived from an EMBL/GenBank/DDBJ whole genome shotgun (WGS) entry which is preliminary data.</text>
</comment>
<dbReference type="Proteomes" id="UP000298663">
    <property type="component" value="Unassembled WGS sequence"/>
</dbReference>
<dbReference type="EMBL" id="AZBU02000005">
    <property type="protein sequence ID" value="TKR76483.1"/>
    <property type="molecule type" value="Genomic_DNA"/>
</dbReference>
<accession>A0A4U5N2W7</accession>
<organism evidence="2 3">
    <name type="scientific">Steinernema carpocapsae</name>
    <name type="common">Entomopathogenic nematode</name>
    <dbReference type="NCBI Taxonomy" id="34508"/>
    <lineage>
        <taxon>Eukaryota</taxon>
        <taxon>Metazoa</taxon>
        <taxon>Ecdysozoa</taxon>
        <taxon>Nematoda</taxon>
        <taxon>Chromadorea</taxon>
        <taxon>Rhabditida</taxon>
        <taxon>Tylenchina</taxon>
        <taxon>Panagrolaimomorpha</taxon>
        <taxon>Strongyloidoidea</taxon>
        <taxon>Steinernematidae</taxon>
        <taxon>Steinernema</taxon>
    </lineage>
</organism>
<gene>
    <name evidence="2" type="ORF">L596_017611</name>
</gene>
<evidence type="ECO:0000256" key="1">
    <source>
        <dbReference type="SAM" id="MobiDB-lite"/>
    </source>
</evidence>
<name>A0A4U5N2W7_STECR</name>
<sequence>MKTAVFGHDESCTGSALANTGPVAPSLTFTPPATLSTQATGLHPRRSAAQSGAHSANDRGYRPHSRRTSRMQNVREITLKLVQMNGKFKKKRVQENVQ</sequence>
<proteinExistence type="predicted"/>
<reference evidence="2 3" key="1">
    <citation type="journal article" date="2015" name="Genome Biol.">
        <title>Comparative genomics of Steinernema reveals deeply conserved gene regulatory networks.</title>
        <authorList>
            <person name="Dillman A.R."/>
            <person name="Macchietto M."/>
            <person name="Porter C.F."/>
            <person name="Rogers A."/>
            <person name="Williams B."/>
            <person name="Antoshechkin I."/>
            <person name="Lee M.M."/>
            <person name="Goodwin Z."/>
            <person name="Lu X."/>
            <person name="Lewis E.E."/>
            <person name="Goodrich-Blair H."/>
            <person name="Stock S.P."/>
            <person name="Adams B.J."/>
            <person name="Sternberg P.W."/>
            <person name="Mortazavi A."/>
        </authorList>
    </citation>
    <scope>NUCLEOTIDE SEQUENCE [LARGE SCALE GENOMIC DNA]</scope>
    <source>
        <strain evidence="2 3">ALL</strain>
    </source>
</reference>
<reference evidence="2 3" key="2">
    <citation type="journal article" date="2019" name="G3 (Bethesda)">
        <title>Hybrid Assembly of the Genome of the Entomopathogenic Nematode Steinernema carpocapsae Identifies the X-Chromosome.</title>
        <authorList>
            <person name="Serra L."/>
            <person name="Macchietto M."/>
            <person name="Macias-Munoz A."/>
            <person name="McGill C.J."/>
            <person name="Rodriguez I.M."/>
            <person name="Rodriguez B."/>
            <person name="Murad R."/>
            <person name="Mortazavi A."/>
        </authorList>
    </citation>
    <scope>NUCLEOTIDE SEQUENCE [LARGE SCALE GENOMIC DNA]</scope>
    <source>
        <strain evidence="2 3">ALL</strain>
    </source>
</reference>
<evidence type="ECO:0000313" key="3">
    <source>
        <dbReference type="Proteomes" id="UP000298663"/>
    </source>
</evidence>
<feature type="region of interest" description="Disordered" evidence="1">
    <location>
        <begin position="1"/>
        <end position="73"/>
    </location>
</feature>
<protein>
    <submittedName>
        <fullName evidence="2">Uncharacterized protein</fullName>
    </submittedName>
</protein>